<dbReference type="SUPFAM" id="SSF53850">
    <property type="entry name" value="Periplasmic binding protein-like II"/>
    <property type="match status" value="1"/>
</dbReference>
<evidence type="ECO:0000313" key="6">
    <source>
        <dbReference type="Proteomes" id="UP000624419"/>
    </source>
</evidence>
<keyword evidence="6" id="KW-1185">Reference proteome</keyword>
<accession>A0ABR8LHB5</accession>
<protein>
    <submittedName>
        <fullName evidence="5">Amino acid ABC transporter substrate-binding protein</fullName>
    </submittedName>
</protein>
<proteinExistence type="inferred from homology"/>
<dbReference type="InterPro" id="IPR001638">
    <property type="entry name" value="Solute-binding_3/MltF_N"/>
</dbReference>
<feature type="chain" id="PRO_5045243259" evidence="3">
    <location>
        <begin position="19"/>
        <end position="278"/>
    </location>
</feature>
<evidence type="ECO:0000259" key="4">
    <source>
        <dbReference type="SMART" id="SM00062"/>
    </source>
</evidence>
<dbReference type="PANTHER" id="PTHR35936">
    <property type="entry name" value="MEMBRANE-BOUND LYTIC MUREIN TRANSGLYCOSYLASE F"/>
    <property type="match status" value="1"/>
</dbReference>
<name>A0ABR8LHB5_9ALTE</name>
<dbReference type="PANTHER" id="PTHR35936:SF19">
    <property type="entry name" value="AMINO-ACID-BINDING PROTEIN YXEM-RELATED"/>
    <property type="match status" value="1"/>
</dbReference>
<evidence type="ECO:0000256" key="3">
    <source>
        <dbReference type="SAM" id="SignalP"/>
    </source>
</evidence>
<comment type="caution">
    <text evidence="5">The sequence shown here is derived from an EMBL/GenBank/DDBJ whole genome shotgun (WGS) entry which is preliminary data.</text>
</comment>
<dbReference type="SMART" id="SM00062">
    <property type="entry name" value="PBPb"/>
    <property type="match status" value="1"/>
</dbReference>
<evidence type="ECO:0000256" key="1">
    <source>
        <dbReference type="ARBA" id="ARBA00010333"/>
    </source>
</evidence>
<feature type="domain" description="Solute-binding protein family 3/N-terminal" evidence="4">
    <location>
        <begin position="20"/>
        <end position="240"/>
    </location>
</feature>
<dbReference type="Gene3D" id="3.40.190.10">
    <property type="entry name" value="Periplasmic binding protein-like II"/>
    <property type="match status" value="2"/>
</dbReference>
<evidence type="ECO:0000313" key="5">
    <source>
        <dbReference type="EMBL" id="MBD3585648.1"/>
    </source>
</evidence>
<dbReference type="Proteomes" id="UP000624419">
    <property type="component" value="Unassembled WGS sequence"/>
</dbReference>
<dbReference type="EMBL" id="JABBXD010000003">
    <property type="protein sequence ID" value="MBD3585648.1"/>
    <property type="molecule type" value="Genomic_DNA"/>
</dbReference>
<feature type="signal peptide" evidence="3">
    <location>
        <begin position="1"/>
        <end position="18"/>
    </location>
</feature>
<sequence length="278" mass="31412">MFRFLLLMLLLISVPLQARQIDVVAGWNKPPYIVTSDNSGFEIELTRKILARLGHTLNPVYVPFGRTLRQLKNGRADIVLTVNISHEISAEYLTDEYVTYQNSAISLASRQLELRSVNDLKDYTILAFQTARRVLGADFAKATGEHRGYLEIADQGRQVRMLLLGSVDVAVMDRNIFSWLRSQLPPAQQKDVRIHNLFKHTAYRAAIADKTLREGFNRELKAMMKEGQYQALADKYRLAITPASGDYSHKASSLFPGTAEGDDEPVSANMLIRQQRSN</sequence>
<keyword evidence="2 3" id="KW-0732">Signal</keyword>
<evidence type="ECO:0000256" key="2">
    <source>
        <dbReference type="ARBA" id="ARBA00022729"/>
    </source>
</evidence>
<gene>
    <name evidence="5" type="ORF">HHX48_07880</name>
</gene>
<comment type="similarity">
    <text evidence="1">Belongs to the bacterial solute-binding protein 3 family.</text>
</comment>
<dbReference type="Pfam" id="PF00497">
    <property type="entry name" value="SBP_bac_3"/>
    <property type="match status" value="1"/>
</dbReference>
<organism evidence="5 6">
    <name type="scientific">Salinimonas profundi</name>
    <dbReference type="NCBI Taxonomy" id="2729140"/>
    <lineage>
        <taxon>Bacteria</taxon>
        <taxon>Pseudomonadati</taxon>
        <taxon>Pseudomonadota</taxon>
        <taxon>Gammaproteobacteria</taxon>
        <taxon>Alteromonadales</taxon>
        <taxon>Alteromonadaceae</taxon>
        <taxon>Alteromonas/Salinimonas group</taxon>
        <taxon>Salinimonas</taxon>
    </lineage>
</organism>
<reference evidence="5 6" key="1">
    <citation type="submission" date="2020-04" db="EMBL/GenBank/DDBJ databases">
        <title>Salinimonas sp. HHU 13199.</title>
        <authorList>
            <person name="Cui X."/>
            <person name="Zhang D."/>
        </authorList>
    </citation>
    <scope>NUCLEOTIDE SEQUENCE [LARGE SCALE GENOMIC DNA]</scope>
    <source>
        <strain evidence="5 6">HHU 13199</strain>
    </source>
</reference>